<dbReference type="AlphaFoldDB" id="A0A9P8C527"/>
<comment type="similarity">
    <text evidence="2">Belongs to the krueppel C2H2-type zinc-finger protein family.</text>
</comment>
<dbReference type="PROSITE" id="PS50157">
    <property type="entry name" value="ZINC_FINGER_C2H2_2"/>
    <property type="match status" value="4"/>
</dbReference>
<keyword evidence="4" id="KW-0677">Repeat</keyword>
<dbReference type="GO" id="GO:0008270">
    <property type="term" value="F:zinc ion binding"/>
    <property type="evidence" value="ECO:0007669"/>
    <property type="project" value="UniProtKB-KW"/>
</dbReference>
<evidence type="ECO:0000259" key="12">
    <source>
        <dbReference type="PROSITE" id="PS50157"/>
    </source>
</evidence>
<proteinExistence type="inferred from homology"/>
<dbReference type="InterPro" id="IPR036236">
    <property type="entry name" value="Znf_C2H2_sf"/>
</dbReference>
<evidence type="ECO:0000313" key="13">
    <source>
        <dbReference type="EMBL" id="KAG9234134.1"/>
    </source>
</evidence>
<keyword evidence="7" id="KW-0805">Transcription regulation</keyword>
<feature type="domain" description="C2H2-type" evidence="12">
    <location>
        <begin position="591"/>
        <end position="620"/>
    </location>
</feature>
<evidence type="ECO:0000256" key="3">
    <source>
        <dbReference type="ARBA" id="ARBA00022723"/>
    </source>
</evidence>
<dbReference type="SMART" id="SM00355">
    <property type="entry name" value="ZnF_C2H2"/>
    <property type="match status" value="9"/>
</dbReference>
<evidence type="ECO:0000256" key="1">
    <source>
        <dbReference type="ARBA" id="ARBA00004123"/>
    </source>
</evidence>
<feature type="region of interest" description="Disordered" evidence="11">
    <location>
        <begin position="623"/>
        <end position="644"/>
    </location>
</feature>
<dbReference type="Gene3D" id="3.30.160.60">
    <property type="entry name" value="Classic Zinc Finger"/>
    <property type="match status" value="5"/>
</dbReference>
<feature type="compositionally biased region" description="Polar residues" evidence="11">
    <location>
        <begin position="627"/>
        <end position="636"/>
    </location>
</feature>
<evidence type="ECO:0000256" key="11">
    <source>
        <dbReference type="SAM" id="MobiDB-lite"/>
    </source>
</evidence>
<comment type="subcellular location">
    <subcellularLocation>
        <location evidence="1">Nucleus</location>
    </subcellularLocation>
</comment>
<protein>
    <recommendedName>
        <fullName evidence="12">C2H2-type domain-containing protein</fullName>
    </recommendedName>
</protein>
<dbReference type="EMBL" id="MU251474">
    <property type="protein sequence ID" value="KAG9234134.1"/>
    <property type="molecule type" value="Genomic_DNA"/>
</dbReference>
<gene>
    <name evidence="13" type="ORF">BJ875DRAFT_462483</name>
</gene>
<reference evidence="13" key="1">
    <citation type="journal article" date="2021" name="IMA Fungus">
        <title>Genomic characterization of three marine fungi, including Emericellopsis atlantica sp. nov. with signatures of a generalist lifestyle and marine biomass degradation.</title>
        <authorList>
            <person name="Hagestad O.C."/>
            <person name="Hou L."/>
            <person name="Andersen J.H."/>
            <person name="Hansen E.H."/>
            <person name="Altermark B."/>
            <person name="Li C."/>
            <person name="Kuhnert E."/>
            <person name="Cox R.J."/>
            <person name="Crous P.W."/>
            <person name="Spatafora J.W."/>
            <person name="Lail K."/>
            <person name="Amirebrahimi M."/>
            <person name="Lipzen A."/>
            <person name="Pangilinan J."/>
            <person name="Andreopoulos W."/>
            <person name="Hayes R.D."/>
            <person name="Ng V."/>
            <person name="Grigoriev I.V."/>
            <person name="Jackson S.A."/>
            <person name="Sutton T.D.S."/>
            <person name="Dobson A.D.W."/>
            <person name="Rama T."/>
        </authorList>
    </citation>
    <scope>NUCLEOTIDE SEQUENCE</scope>
    <source>
        <strain evidence="13">TRa018bII</strain>
    </source>
</reference>
<dbReference type="Proteomes" id="UP000824998">
    <property type="component" value="Unassembled WGS sequence"/>
</dbReference>
<dbReference type="SUPFAM" id="SSF57667">
    <property type="entry name" value="beta-beta-alpha zinc fingers"/>
    <property type="match status" value="3"/>
</dbReference>
<evidence type="ECO:0000256" key="8">
    <source>
        <dbReference type="ARBA" id="ARBA00023163"/>
    </source>
</evidence>
<dbReference type="PANTHER" id="PTHR46179:SF13">
    <property type="entry name" value="C2H2-TYPE DOMAIN-CONTAINING PROTEIN"/>
    <property type="match status" value="1"/>
</dbReference>
<feature type="region of interest" description="Disordered" evidence="11">
    <location>
        <begin position="373"/>
        <end position="423"/>
    </location>
</feature>
<keyword evidence="5 10" id="KW-0863">Zinc-finger</keyword>
<keyword evidence="14" id="KW-1185">Reference proteome</keyword>
<evidence type="ECO:0000313" key="14">
    <source>
        <dbReference type="Proteomes" id="UP000824998"/>
    </source>
</evidence>
<feature type="domain" description="C2H2-type" evidence="12">
    <location>
        <begin position="535"/>
        <end position="562"/>
    </location>
</feature>
<dbReference type="PANTHER" id="PTHR46179">
    <property type="entry name" value="ZINC FINGER PROTEIN"/>
    <property type="match status" value="1"/>
</dbReference>
<evidence type="ECO:0000256" key="4">
    <source>
        <dbReference type="ARBA" id="ARBA00022737"/>
    </source>
</evidence>
<keyword evidence="8" id="KW-0804">Transcription</keyword>
<keyword evidence="9" id="KW-0539">Nucleus</keyword>
<dbReference type="GO" id="GO:0006357">
    <property type="term" value="P:regulation of transcription by RNA polymerase II"/>
    <property type="evidence" value="ECO:0007669"/>
    <property type="project" value="TreeGrafter"/>
</dbReference>
<evidence type="ECO:0000256" key="9">
    <source>
        <dbReference type="ARBA" id="ARBA00023242"/>
    </source>
</evidence>
<dbReference type="InterPro" id="IPR013087">
    <property type="entry name" value="Znf_C2H2_type"/>
</dbReference>
<dbReference type="Pfam" id="PF00096">
    <property type="entry name" value="zf-C2H2"/>
    <property type="match status" value="2"/>
</dbReference>
<feature type="domain" description="C2H2-type" evidence="12">
    <location>
        <begin position="563"/>
        <end position="590"/>
    </location>
</feature>
<evidence type="ECO:0000256" key="6">
    <source>
        <dbReference type="ARBA" id="ARBA00022833"/>
    </source>
</evidence>
<evidence type="ECO:0000256" key="10">
    <source>
        <dbReference type="PROSITE-ProRule" id="PRU00042"/>
    </source>
</evidence>
<name>A0A9P8C527_9HELO</name>
<feature type="compositionally biased region" description="Polar residues" evidence="11">
    <location>
        <begin position="413"/>
        <end position="422"/>
    </location>
</feature>
<accession>A0A9P8C527</accession>
<organism evidence="13 14">
    <name type="scientific">Amylocarpus encephaloides</name>
    <dbReference type="NCBI Taxonomy" id="45428"/>
    <lineage>
        <taxon>Eukaryota</taxon>
        <taxon>Fungi</taxon>
        <taxon>Dikarya</taxon>
        <taxon>Ascomycota</taxon>
        <taxon>Pezizomycotina</taxon>
        <taxon>Leotiomycetes</taxon>
        <taxon>Helotiales</taxon>
        <taxon>Helotiales incertae sedis</taxon>
        <taxon>Amylocarpus</taxon>
    </lineage>
</organism>
<dbReference type="OrthoDB" id="3437960at2759"/>
<dbReference type="PROSITE" id="PS00028">
    <property type="entry name" value="ZINC_FINGER_C2H2_1"/>
    <property type="match status" value="6"/>
</dbReference>
<evidence type="ECO:0000256" key="2">
    <source>
        <dbReference type="ARBA" id="ARBA00006991"/>
    </source>
</evidence>
<feature type="domain" description="C2H2-type" evidence="12">
    <location>
        <begin position="504"/>
        <end position="534"/>
    </location>
</feature>
<keyword evidence="3" id="KW-0479">Metal-binding</keyword>
<comment type="caution">
    <text evidence="13">The sequence shown here is derived from an EMBL/GenBank/DDBJ whole genome shotgun (WGS) entry which is preliminary data.</text>
</comment>
<dbReference type="FunFam" id="3.30.160.60:FF:000193">
    <property type="entry name" value="Zinc finger protein 300"/>
    <property type="match status" value="1"/>
</dbReference>
<sequence length="644" mass="71331">MENAWAADPFFAVDFPVFFDNFEADEQESGSKTSTTMAQTALPQSQATFDRFRAEAHLLPQPQTAASLSYAPSFDRRIPKRARIDTGNDSGMVERCYSQTGSQSTCCSSCSDGEPCTRPECEEDAISCTECACGIPKCSCPEHEEISSNRTLVDHPTMPVESRLREWNDSVQAAWNPQVASSAQIDNHSDGVYNSLEYNNVDLTSSASLPTPYSTQTALSTPSTAYDPHSSLYDSNYGLDPHWSNDAGSAFTCMWSGCDEIFNNNDNWLLHCFQTHVAPQMGIACPVQQETCPQNINPDPVNHLRLSHGYDFTDQSQGFLCPAPNCAPNERITNPTMLQTHLGYAHSMPTQGALRCEVQRCNNTFTDLSEFSSHLTHQHVPPPRNGDIDLSSQTGNAPERLTSERLAPEHLVPTTSSKSQEPLNDEDEHCCKWIGPNKACRQTFKTAGDLQEHIVKEHLQPLDKTSGYRCCWGGCTRAAKRGDLQSGFSQRGKLERHMSTHTNYKCCECPVCKKKFSAEQALLQHMNLHSNAKPWKCKHCDKSFPQQSACTIHERTHTKEKPLKCEICGKAFSESSNLSKHRKTHGERGAHVCTFPGCDKAFHRLDQLKRHKCVHARARVAGKEASASVSLGSGTETAGPDSDE</sequence>
<keyword evidence="6" id="KW-0862">Zinc</keyword>
<evidence type="ECO:0000256" key="5">
    <source>
        <dbReference type="ARBA" id="ARBA00022771"/>
    </source>
</evidence>
<dbReference type="InterPro" id="IPR051061">
    <property type="entry name" value="Zinc_finger_trans_reg"/>
</dbReference>
<evidence type="ECO:0000256" key="7">
    <source>
        <dbReference type="ARBA" id="ARBA00023015"/>
    </source>
</evidence>
<dbReference type="GO" id="GO:0005634">
    <property type="term" value="C:nucleus"/>
    <property type="evidence" value="ECO:0007669"/>
    <property type="project" value="UniProtKB-SubCell"/>
</dbReference>
<dbReference type="FunFam" id="3.30.160.60:FF:000557">
    <property type="entry name" value="zinc finger and SCAN domain-containing protein 29"/>
    <property type="match status" value="1"/>
</dbReference>